<keyword evidence="2" id="KW-0547">Nucleotide-binding</keyword>
<dbReference type="SMART" id="SM00220">
    <property type="entry name" value="S_TKc"/>
    <property type="match status" value="1"/>
</dbReference>
<protein>
    <submittedName>
        <fullName evidence="7">Protein kinase/serine/threonine protein kinase</fullName>
    </submittedName>
</protein>
<dbReference type="AlphaFoldDB" id="A0A1I6LHH7"/>
<keyword evidence="7" id="KW-0723">Serine/threonine-protein kinase</keyword>
<dbReference type="STRING" id="767519.SAMN05216559_2689"/>
<dbReference type="Proteomes" id="UP000199062">
    <property type="component" value="Unassembled WGS sequence"/>
</dbReference>
<name>A0A1I6LHH7_9EURY</name>
<keyword evidence="1" id="KW-0808">Transferase</keyword>
<evidence type="ECO:0000256" key="4">
    <source>
        <dbReference type="ARBA" id="ARBA00022840"/>
    </source>
</evidence>
<dbReference type="GO" id="GO:0004674">
    <property type="term" value="F:protein serine/threonine kinase activity"/>
    <property type="evidence" value="ECO:0007669"/>
    <property type="project" value="UniProtKB-KW"/>
</dbReference>
<gene>
    <name evidence="7" type="ORF">SAMN05216559_2689</name>
</gene>
<dbReference type="InterPro" id="IPR000253">
    <property type="entry name" value="FHA_dom"/>
</dbReference>
<dbReference type="GO" id="GO:0005524">
    <property type="term" value="F:ATP binding"/>
    <property type="evidence" value="ECO:0007669"/>
    <property type="project" value="UniProtKB-KW"/>
</dbReference>
<evidence type="ECO:0000256" key="2">
    <source>
        <dbReference type="ARBA" id="ARBA00022741"/>
    </source>
</evidence>
<dbReference type="InterPro" id="IPR008271">
    <property type="entry name" value="Ser/Thr_kinase_AS"/>
</dbReference>
<dbReference type="InterPro" id="IPR008984">
    <property type="entry name" value="SMAD_FHA_dom_sf"/>
</dbReference>
<evidence type="ECO:0000256" key="1">
    <source>
        <dbReference type="ARBA" id="ARBA00022679"/>
    </source>
</evidence>
<reference evidence="7 8" key="1">
    <citation type="submission" date="2016-10" db="EMBL/GenBank/DDBJ databases">
        <authorList>
            <person name="de Groot N.N."/>
        </authorList>
    </citation>
    <scope>NUCLEOTIDE SEQUENCE [LARGE SCALE GENOMIC DNA]</scope>
    <source>
        <strain evidence="7 8">CGMCC 1.10457</strain>
    </source>
</reference>
<proteinExistence type="predicted"/>
<dbReference type="OrthoDB" id="41005at2157"/>
<dbReference type="Pfam" id="PF00069">
    <property type="entry name" value="Pkinase"/>
    <property type="match status" value="1"/>
</dbReference>
<keyword evidence="8" id="KW-1185">Reference proteome</keyword>
<dbReference type="SUPFAM" id="SSF49879">
    <property type="entry name" value="SMAD/FHA domain"/>
    <property type="match status" value="1"/>
</dbReference>
<dbReference type="InterPro" id="IPR000719">
    <property type="entry name" value="Prot_kinase_dom"/>
</dbReference>
<dbReference type="EMBL" id="FOZK01000002">
    <property type="protein sequence ID" value="SFS02780.1"/>
    <property type="molecule type" value="Genomic_DNA"/>
</dbReference>
<dbReference type="RefSeq" id="WP_089817008.1">
    <property type="nucleotide sequence ID" value="NZ_FOZK01000002.1"/>
</dbReference>
<evidence type="ECO:0000259" key="5">
    <source>
        <dbReference type="PROSITE" id="PS50006"/>
    </source>
</evidence>
<evidence type="ECO:0000259" key="6">
    <source>
        <dbReference type="PROSITE" id="PS50011"/>
    </source>
</evidence>
<dbReference type="CDD" id="cd14014">
    <property type="entry name" value="STKc_PknB_like"/>
    <property type="match status" value="1"/>
</dbReference>
<dbReference type="InterPro" id="IPR011009">
    <property type="entry name" value="Kinase-like_dom_sf"/>
</dbReference>
<dbReference type="PROSITE" id="PS50011">
    <property type="entry name" value="PROTEIN_KINASE_DOM"/>
    <property type="match status" value="1"/>
</dbReference>
<dbReference type="PANTHER" id="PTHR43289:SF6">
    <property type="entry name" value="SERINE_THREONINE-PROTEIN KINASE NEKL-3"/>
    <property type="match status" value="1"/>
</dbReference>
<dbReference type="Gene3D" id="1.10.510.10">
    <property type="entry name" value="Transferase(Phosphotransferase) domain 1"/>
    <property type="match status" value="1"/>
</dbReference>
<evidence type="ECO:0000256" key="3">
    <source>
        <dbReference type="ARBA" id="ARBA00022777"/>
    </source>
</evidence>
<feature type="domain" description="Protein kinase" evidence="6">
    <location>
        <begin position="16"/>
        <end position="294"/>
    </location>
</feature>
<dbReference type="Gene3D" id="2.60.200.20">
    <property type="match status" value="1"/>
</dbReference>
<dbReference type="CDD" id="cd00060">
    <property type="entry name" value="FHA"/>
    <property type="match status" value="1"/>
</dbReference>
<dbReference type="Gene3D" id="3.30.200.20">
    <property type="entry name" value="Phosphorylase Kinase, domain 1"/>
    <property type="match status" value="1"/>
</dbReference>
<keyword evidence="3 7" id="KW-0418">Kinase</keyword>
<feature type="domain" description="FHA" evidence="5">
    <location>
        <begin position="299"/>
        <end position="350"/>
    </location>
</feature>
<organism evidence="7 8">
    <name type="scientific">Halomicrobium zhouii</name>
    <dbReference type="NCBI Taxonomy" id="767519"/>
    <lineage>
        <taxon>Archaea</taxon>
        <taxon>Methanobacteriati</taxon>
        <taxon>Methanobacteriota</taxon>
        <taxon>Stenosarchaea group</taxon>
        <taxon>Halobacteria</taxon>
        <taxon>Halobacteriales</taxon>
        <taxon>Haloarculaceae</taxon>
        <taxon>Halomicrobium</taxon>
    </lineage>
</organism>
<keyword evidence="4" id="KW-0067">ATP-binding</keyword>
<evidence type="ECO:0000313" key="8">
    <source>
        <dbReference type="Proteomes" id="UP000199062"/>
    </source>
</evidence>
<dbReference type="Pfam" id="PF00498">
    <property type="entry name" value="FHA"/>
    <property type="match status" value="1"/>
</dbReference>
<accession>A0A1I6LHH7</accession>
<dbReference type="PROSITE" id="PS50006">
    <property type="entry name" value="FHA_DOMAIN"/>
    <property type="match status" value="1"/>
</dbReference>
<sequence>MSATALASGDLVADRYRIENEAGSGGFAIAYEAVDTQTGDTVAVKVPNTAGSSNDAAVVEEYFLKEATALESIRDAGGHPNVMNLLDRHEDEDGPVLVVEFVDGYELDDAIDKTGPLDPAEVREVGVGLCGAMSFLHENEIVYRDLKPDNVMLTERDGRVTPVLIDFNTATGFDASGEAEDSGTTILGPYKPREVADASRSEARQGPWSDVYSIGKILLFLLKGTVPKMDGVDPRDFGVDCPPYLAEIVERATATSYEDRYHNATAMEHVLREKDPTPPPQASVRYLQQADRYTIHVGDTIGREDAVGPSPAVAIQDDDEYISTVQVQFDVDDHGNWVLRDRSLNGTYVQTGDGWQRVLGEAGRERLREQGEDPTDRHGNVPPTTFRLQDGDLVALVHPSYGVTFEFHQH</sequence>
<evidence type="ECO:0000313" key="7">
    <source>
        <dbReference type="EMBL" id="SFS02780.1"/>
    </source>
</evidence>
<dbReference type="PROSITE" id="PS00108">
    <property type="entry name" value="PROTEIN_KINASE_ST"/>
    <property type="match status" value="1"/>
</dbReference>
<dbReference type="SUPFAM" id="SSF56112">
    <property type="entry name" value="Protein kinase-like (PK-like)"/>
    <property type="match status" value="1"/>
</dbReference>
<dbReference type="PANTHER" id="PTHR43289">
    <property type="entry name" value="MITOGEN-ACTIVATED PROTEIN KINASE KINASE KINASE 20-RELATED"/>
    <property type="match status" value="1"/>
</dbReference>